<evidence type="ECO:0000313" key="1">
    <source>
        <dbReference type="EMBL" id="VDP72641.1"/>
    </source>
</evidence>
<gene>
    <name evidence="1" type="ORF">ECPE_LOCUS4453</name>
</gene>
<name>A0A183ABW8_9TREM</name>
<reference evidence="3" key="1">
    <citation type="submission" date="2016-06" db="UniProtKB">
        <authorList>
            <consortium name="WormBaseParasite"/>
        </authorList>
    </citation>
    <scope>IDENTIFICATION</scope>
</reference>
<proteinExistence type="predicted"/>
<dbReference type="AlphaFoldDB" id="A0A183ABW8"/>
<keyword evidence="2" id="KW-1185">Reference proteome</keyword>
<evidence type="ECO:0000313" key="2">
    <source>
        <dbReference type="Proteomes" id="UP000272942"/>
    </source>
</evidence>
<dbReference type="EMBL" id="UZAN01041317">
    <property type="protein sequence ID" value="VDP72641.1"/>
    <property type="molecule type" value="Genomic_DNA"/>
</dbReference>
<protein>
    <submittedName>
        <fullName evidence="3">DUF5069 domain-containing protein</fullName>
    </submittedName>
</protein>
<sequence length="149" mass="16952">MKVPWPNAFADDVEKWIRDFELIGPCNGIKESAHLGTALCALLSGRARAAYDLNSESNQALDYENLKAALVAKFSKDGDRKKAMNRFYAAEYNQTEDPLMHYQHIKRQVSLGLPEENNETRERLAKDRFIQSMPARMRDKQACGGMRGE</sequence>
<evidence type="ECO:0000313" key="3">
    <source>
        <dbReference type="WBParaSite" id="ECPE_0000446501-mRNA-1"/>
    </source>
</evidence>
<reference evidence="1 2" key="2">
    <citation type="submission" date="2018-11" db="EMBL/GenBank/DDBJ databases">
        <authorList>
            <consortium name="Pathogen Informatics"/>
        </authorList>
    </citation>
    <scope>NUCLEOTIDE SEQUENCE [LARGE SCALE GENOMIC DNA]</scope>
    <source>
        <strain evidence="1 2">Egypt</strain>
    </source>
</reference>
<dbReference type="WBParaSite" id="ECPE_0000446501-mRNA-1">
    <property type="protein sequence ID" value="ECPE_0000446501-mRNA-1"/>
    <property type="gene ID" value="ECPE_0000446501"/>
</dbReference>
<organism evidence="3">
    <name type="scientific">Echinostoma caproni</name>
    <dbReference type="NCBI Taxonomy" id="27848"/>
    <lineage>
        <taxon>Eukaryota</taxon>
        <taxon>Metazoa</taxon>
        <taxon>Spiralia</taxon>
        <taxon>Lophotrochozoa</taxon>
        <taxon>Platyhelminthes</taxon>
        <taxon>Trematoda</taxon>
        <taxon>Digenea</taxon>
        <taxon>Plagiorchiida</taxon>
        <taxon>Echinostomata</taxon>
        <taxon>Echinostomatoidea</taxon>
        <taxon>Echinostomatidae</taxon>
        <taxon>Echinostoma</taxon>
    </lineage>
</organism>
<accession>A0A183ABW8</accession>
<dbReference type="Proteomes" id="UP000272942">
    <property type="component" value="Unassembled WGS sequence"/>
</dbReference>
<dbReference type="OrthoDB" id="6315735at2759"/>